<evidence type="ECO:0000313" key="4">
    <source>
        <dbReference type="EMBL" id="GAA4098462.1"/>
    </source>
</evidence>
<comment type="caution">
    <text evidence="4">The sequence shown here is derived from an EMBL/GenBank/DDBJ whole genome shotgun (WGS) entry which is preliminary data.</text>
</comment>
<feature type="region of interest" description="Disordered" evidence="2">
    <location>
        <begin position="130"/>
        <end position="149"/>
    </location>
</feature>
<dbReference type="PANTHER" id="PTHR11895">
    <property type="entry name" value="TRANSAMIDASE"/>
    <property type="match status" value="1"/>
</dbReference>
<dbReference type="InterPro" id="IPR000120">
    <property type="entry name" value="Amidase"/>
</dbReference>
<dbReference type="RefSeq" id="WP_344936311.1">
    <property type="nucleotide sequence ID" value="NZ_BAABDM010000004.1"/>
</dbReference>
<dbReference type="Gene3D" id="3.90.1300.10">
    <property type="entry name" value="Amidase signature (AS) domain"/>
    <property type="match status" value="1"/>
</dbReference>
<evidence type="ECO:0000256" key="1">
    <source>
        <dbReference type="ARBA" id="ARBA00009199"/>
    </source>
</evidence>
<dbReference type="EMBL" id="BAABDM010000004">
    <property type="protein sequence ID" value="GAA4098462.1"/>
    <property type="molecule type" value="Genomic_DNA"/>
</dbReference>
<dbReference type="InterPro" id="IPR023631">
    <property type="entry name" value="Amidase_dom"/>
</dbReference>
<sequence>MFKEYGNYDAMGLAELVRNGEVSAKELLDAALNVANERNPQINALIHRFDERAYRQIEQGLPDGPFKGVPFVLKDLLACFAGEPLRMGSRGICVVPDYDSELVRRYKASGVNIFAKTNTPEFGLIITTEPKSFGPSHNPHKQGYSTGGSSGGSAAAVAAGIVPMAHGGDGGGSIRFPSSWCGVFGLKPSRGRNPLGPDNGEDWQGAVAEHVLTRSVRDSAGMLDCSSGVEVGAPYNIAPPKDSFLAATQRDTPPLRIALSRKPLVNTVVDAEVLAALDNTAQSLAKLGHHVEEVEPQINIEQFWRDFFVVVCAEVANMVAMYRRQFGAACVAKFEPATKNMAMLGRSFSAADLVSAKRGWHDVQLAMGRLLTDFDLMLSPTVSTPAEPHGVLPNTRTEELLMLASHRVNIGKLLFRGGLVEEMAGPILGKMAFTIMGNVTGLPGMSVPLHMSENGLPIGMQFTGRMGDEETLFNLAAQLERELGFSGKA</sequence>
<dbReference type="InterPro" id="IPR020556">
    <property type="entry name" value="Amidase_CS"/>
</dbReference>
<dbReference type="SUPFAM" id="SSF75304">
    <property type="entry name" value="Amidase signature (AS) enzymes"/>
    <property type="match status" value="1"/>
</dbReference>
<dbReference type="PANTHER" id="PTHR11895:SF7">
    <property type="entry name" value="GLUTAMYL-TRNA(GLN) AMIDOTRANSFERASE SUBUNIT A, MITOCHONDRIAL"/>
    <property type="match status" value="1"/>
</dbReference>
<gene>
    <name evidence="4" type="ORF">GCM10022414_24260</name>
</gene>
<keyword evidence="5" id="KW-1185">Reference proteome</keyword>
<evidence type="ECO:0000259" key="3">
    <source>
        <dbReference type="Pfam" id="PF01425"/>
    </source>
</evidence>
<organism evidence="4 5">
    <name type="scientific">Zhongshania borealis</name>
    <dbReference type="NCBI Taxonomy" id="889488"/>
    <lineage>
        <taxon>Bacteria</taxon>
        <taxon>Pseudomonadati</taxon>
        <taxon>Pseudomonadota</taxon>
        <taxon>Gammaproteobacteria</taxon>
        <taxon>Cellvibrionales</taxon>
        <taxon>Spongiibacteraceae</taxon>
        <taxon>Zhongshania</taxon>
    </lineage>
</organism>
<feature type="domain" description="Amidase" evidence="3">
    <location>
        <begin position="432"/>
        <end position="472"/>
    </location>
</feature>
<name>A0ABP7WX33_9GAMM</name>
<accession>A0ABP7WX33</accession>
<reference evidence="5" key="1">
    <citation type="journal article" date="2019" name="Int. J. Syst. Evol. Microbiol.">
        <title>The Global Catalogue of Microorganisms (GCM) 10K type strain sequencing project: providing services to taxonomists for standard genome sequencing and annotation.</title>
        <authorList>
            <consortium name="The Broad Institute Genomics Platform"/>
            <consortium name="The Broad Institute Genome Sequencing Center for Infectious Disease"/>
            <person name="Wu L."/>
            <person name="Ma J."/>
        </authorList>
    </citation>
    <scope>NUCLEOTIDE SEQUENCE [LARGE SCALE GENOMIC DNA]</scope>
    <source>
        <strain evidence="5">JCM 17304</strain>
    </source>
</reference>
<protein>
    <submittedName>
        <fullName evidence="4">Amidase</fullName>
    </submittedName>
</protein>
<evidence type="ECO:0000256" key="2">
    <source>
        <dbReference type="SAM" id="MobiDB-lite"/>
    </source>
</evidence>
<dbReference type="Proteomes" id="UP001500392">
    <property type="component" value="Unassembled WGS sequence"/>
</dbReference>
<comment type="similarity">
    <text evidence="1">Belongs to the amidase family.</text>
</comment>
<dbReference type="Pfam" id="PF01425">
    <property type="entry name" value="Amidase"/>
    <property type="match status" value="2"/>
</dbReference>
<proteinExistence type="inferred from homology"/>
<evidence type="ECO:0000313" key="5">
    <source>
        <dbReference type="Proteomes" id="UP001500392"/>
    </source>
</evidence>
<feature type="domain" description="Amidase" evidence="3">
    <location>
        <begin position="26"/>
        <end position="395"/>
    </location>
</feature>
<dbReference type="PROSITE" id="PS00571">
    <property type="entry name" value="AMIDASES"/>
    <property type="match status" value="1"/>
</dbReference>
<dbReference type="InterPro" id="IPR036928">
    <property type="entry name" value="AS_sf"/>
</dbReference>